<dbReference type="Pfam" id="PF00168">
    <property type="entry name" value="C2"/>
    <property type="match status" value="2"/>
</dbReference>
<evidence type="ECO:0000256" key="11">
    <source>
        <dbReference type="ARBA" id="ARBA00023242"/>
    </source>
</evidence>
<feature type="domain" description="C2" evidence="12">
    <location>
        <begin position="153"/>
        <end position="277"/>
    </location>
</feature>
<evidence type="ECO:0000256" key="2">
    <source>
        <dbReference type="ARBA" id="ARBA00004236"/>
    </source>
</evidence>
<keyword evidence="7" id="KW-0479">Metal-binding</keyword>
<evidence type="ECO:0000313" key="14">
    <source>
        <dbReference type="EMBL" id="VIO86091.1"/>
    </source>
</evidence>
<sequence length="616" mass="70455">MTPLIMDPQTLDQIVMINERQQSGRVMEVEDQGRPYSDVVLTISARDIKDVDTDSYTDPFCIVSEASAGLVRCRTWKEIGRTEVINNCLNPDWATKIRIAYFFEEQQRILFELFDKGPGKEKTQIGSASLLLHEILGSKCNRKTVKLFKDGKNYGTITVTAEEMSKGRQESVYFVCSATKLDRKDFLGKCDPFLKISRINKDKTYQLAYRTRYHEQNLNPKWKPFEIHIDQLCYGDKDREFLVECFDWDKDGNHDLVGNCRTTVNRLLNKEDVTLPLINQKKMKKNKKYVDSGQLHFHRVYCWMDYTFLDFITGGTELEFTVAIDFTKSNLPSGNMASLHHVDDESASQYEIAIQAIAEICQYYNNSQLFYAYGFGARLPGDNRVNFHFPLNLTTNSPECIGMDGLLNAYRDALNRIELAGPTEFGPTLRHAARHAASLPPDGSRYSVLLIITDGVINDMNRAKEEIVKASSLPLSIIIVGVGYDSFGEMKVLDSDRQMLQVNGKYAKRDIVQFVQLREFLPPHRILTDDDLIEAKYRLAKEVLQEVPAQLTSYMKSKGIFPKQICPISCDDDRKLSVVERGYPNIQTTSRTRRRMLPAVPCEEVQNMHINPTRSA</sequence>
<dbReference type="GO" id="GO:0005544">
    <property type="term" value="F:calcium-dependent phospholipid binding"/>
    <property type="evidence" value="ECO:0007669"/>
    <property type="project" value="InterPro"/>
</dbReference>
<proteinExistence type="inferred from homology"/>
<evidence type="ECO:0000256" key="1">
    <source>
        <dbReference type="ARBA" id="ARBA00004123"/>
    </source>
</evidence>
<keyword evidence="15" id="KW-1185">Reference proteome</keyword>
<dbReference type="KEGG" id="bmy:BM_BM5736"/>
<evidence type="ECO:0000313" key="15">
    <source>
        <dbReference type="Proteomes" id="UP000006672"/>
    </source>
</evidence>
<keyword evidence="5" id="KW-1003">Cell membrane</keyword>
<dbReference type="InterPro" id="IPR037768">
    <property type="entry name" value="C2B_Copine"/>
</dbReference>
<dbReference type="SMART" id="SM00239">
    <property type="entry name" value="C2"/>
    <property type="match status" value="2"/>
</dbReference>
<feature type="domain" description="VWFA" evidence="13">
    <location>
        <begin position="319"/>
        <end position="547"/>
    </location>
</feature>
<keyword evidence="8" id="KW-0677">Repeat</keyword>
<dbReference type="GO" id="GO:0005737">
    <property type="term" value="C:cytoplasm"/>
    <property type="evidence" value="ECO:0007669"/>
    <property type="project" value="UniProtKB-SubCell"/>
</dbReference>
<evidence type="ECO:0000256" key="10">
    <source>
        <dbReference type="ARBA" id="ARBA00023136"/>
    </source>
</evidence>
<dbReference type="SMART" id="SM00327">
    <property type="entry name" value="VWA"/>
    <property type="match status" value="1"/>
</dbReference>
<evidence type="ECO:0000256" key="4">
    <source>
        <dbReference type="ARBA" id="ARBA00009048"/>
    </source>
</evidence>
<comment type="similarity">
    <text evidence="4">Belongs to the copine family.</text>
</comment>
<dbReference type="AlphaFoldDB" id="A0A4E9ERA4"/>
<dbReference type="GO" id="GO:0046872">
    <property type="term" value="F:metal ion binding"/>
    <property type="evidence" value="ECO:0007669"/>
    <property type="project" value="UniProtKB-KW"/>
</dbReference>
<name>A0A4E9ERA4_BRUMA</name>
<dbReference type="InterPro" id="IPR045052">
    <property type="entry name" value="Copine"/>
</dbReference>
<keyword evidence="10" id="KW-0472">Membrane</keyword>
<evidence type="ECO:0000256" key="7">
    <source>
        <dbReference type="ARBA" id="ARBA00022723"/>
    </source>
</evidence>
<keyword evidence="9" id="KW-0106">Calcium</keyword>
<gene>
    <name evidence="14 16" type="primary">Bm5736</name>
    <name evidence="14" type="ORF">BM_BM5736</name>
</gene>
<dbReference type="Gene3D" id="2.60.40.150">
    <property type="entry name" value="C2 domain"/>
    <property type="match status" value="2"/>
</dbReference>
<dbReference type="Proteomes" id="UP000006672">
    <property type="component" value="Unassembled WGS sequence"/>
</dbReference>
<dbReference type="InterPro" id="IPR010734">
    <property type="entry name" value="Copine_C"/>
</dbReference>
<evidence type="ECO:0000256" key="5">
    <source>
        <dbReference type="ARBA" id="ARBA00022475"/>
    </source>
</evidence>
<dbReference type="SUPFAM" id="SSF53300">
    <property type="entry name" value="vWA-like"/>
    <property type="match status" value="1"/>
</dbReference>
<evidence type="ECO:0000259" key="13">
    <source>
        <dbReference type="PROSITE" id="PS50234"/>
    </source>
</evidence>
<reference evidence="16" key="3">
    <citation type="submission" date="2020-12" db="UniProtKB">
        <authorList>
            <consortium name="WormBaseParasite"/>
        </authorList>
    </citation>
    <scope>IDENTIFICATION</scope>
</reference>
<dbReference type="GeneID" id="6095329"/>
<dbReference type="PROSITE" id="PS50234">
    <property type="entry name" value="VWFA"/>
    <property type="match status" value="1"/>
</dbReference>
<dbReference type="FunFam" id="2.60.40.150:FF:000042">
    <property type="entry name" value="Copine 3"/>
    <property type="match status" value="1"/>
</dbReference>
<protein>
    <submittedName>
        <fullName evidence="14 16">Copine family protein</fullName>
    </submittedName>
</protein>
<dbReference type="SUPFAM" id="SSF49562">
    <property type="entry name" value="C2 domain (Calcium/lipid-binding domain, CaLB)"/>
    <property type="match status" value="2"/>
</dbReference>
<comment type="subcellular location">
    <subcellularLocation>
        <location evidence="2">Cell membrane</location>
    </subcellularLocation>
    <subcellularLocation>
        <location evidence="3">Cytoplasm</location>
    </subcellularLocation>
    <subcellularLocation>
        <location evidence="1">Nucleus</location>
    </subcellularLocation>
</comment>
<reference evidence="15" key="1">
    <citation type="journal article" date="2007" name="Science">
        <title>Draft genome of the filarial nematode parasite Brugia malayi.</title>
        <authorList>
            <person name="Ghedin E."/>
            <person name="Wang S."/>
            <person name="Spiro D."/>
            <person name="Caler E."/>
            <person name="Zhao Q."/>
            <person name="Crabtree J."/>
            <person name="Allen J.E."/>
            <person name="Delcher A.L."/>
            <person name="Guiliano D.B."/>
            <person name="Miranda-Saavedra D."/>
            <person name="Angiuoli S.V."/>
            <person name="Creasy T."/>
            <person name="Amedeo P."/>
            <person name="Haas B."/>
            <person name="El-Sayed N.M."/>
            <person name="Wortman J.R."/>
            <person name="Feldblyum T."/>
            <person name="Tallon L."/>
            <person name="Schatz M."/>
            <person name="Shumway M."/>
            <person name="Koo H."/>
            <person name="Salzberg S.L."/>
            <person name="Schobel S."/>
            <person name="Pertea M."/>
            <person name="Pop M."/>
            <person name="White O."/>
            <person name="Barton G.J."/>
            <person name="Carlow C.K."/>
            <person name="Crawford M.J."/>
            <person name="Daub J."/>
            <person name="Dimmic M.W."/>
            <person name="Estes C.F."/>
            <person name="Foster J.M."/>
            <person name="Ganatra M."/>
            <person name="Gregory W.F."/>
            <person name="Johnson N.M."/>
            <person name="Jin J."/>
            <person name="Komuniecki R."/>
            <person name="Korf I."/>
            <person name="Kumar S."/>
            <person name="Laney S."/>
            <person name="Li B.W."/>
            <person name="Li W."/>
            <person name="Lindblom T.H."/>
            <person name="Lustigman S."/>
            <person name="Ma D."/>
            <person name="Maina C.V."/>
            <person name="Martin D.M."/>
            <person name="McCarter J.P."/>
            <person name="McReynolds L."/>
            <person name="Mitreva M."/>
            <person name="Nutman T.B."/>
            <person name="Parkinson J."/>
            <person name="Peregrin-Alvarez J.M."/>
            <person name="Poole C."/>
            <person name="Ren Q."/>
            <person name="Saunders L."/>
            <person name="Sluder A.E."/>
            <person name="Smith K."/>
            <person name="Stanke M."/>
            <person name="Unnasch T.R."/>
            <person name="Ware J."/>
            <person name="Wei A.D."/>
            <person name="Weil G."/>
            <person name="Williams D.J."/>
            <person name="Zhang Y."/>
            <person name="Williams S.A."/>
            <person name="Fraser-Liggett C."/>
            <person name="Slatko B."/>
            <person name="Blaxter M.L."/>
            <person name="Scott A.L."/>
        </authorList>
    </citation>
    <scope>NUCLEOTIDE SEQUENCE</scope>
    <source>
        <strain evidence="15">FR3</strain>
    </source>
</reference>
<dbReference type="CDD" id="cd04048">
    <property type="entry name" value="C2A_Copine"/>
    <property type="match status" value="1"/>
</dbReference>
<evidence type="ECO:0000256" key="6">
    <source>
        <dbReference type="ARBA" id="ARBA00022490"/>
    </source>
</evidence>
<evidence type="ECO:0000256" key="8">
    <source>
        <dbReference type="ARBA" id="ARBA00022737"/>
    </source>
</evidence>
<dbReference type="CDD" id="cd04047">
    <property type="entry name" value="C2B_Copine"/>
    <property type="match status" value="1"/>
</dbReference>
<keyword evidence="6" id="KW-0963">Cytoplasm</keyword>
<accession>A0A4E9ERA4</accession>
<evidence type="ECO:0000256" key="9">
    <source>
        <dbReference type="ARBA" id="ARBA00022837"/>
    </source>
</evidence>
<dbReference type="InterPro" id="IPR036465">
    <property type="entry name" value="vWFA_dom_sf"/>
</dbReference>
<evidence type="ECO:0000313" key="16">
    <source>
        <dbReference type="WBParaSite" id="Bm5736a.1"/>
    </source>
</evidence>
<dbReference type="PANTHER" id="PTHR10857">
    <property type="entry name" value="COPINE"/>
    <property type="match status" value="1"/>
</dbReference>
<dbReference type="InterPro" id="IPR035892">
    <property type="entry name" value="C2_domain_sf"/>
</dbReference>
<dbReference type="PANTHER" id="PTHR10857:SF106">
    <property type="entry name" value="C2 DOMAIN-CONTAINING PROTEIN"/>
    <property type="match status" value="1"/>
</dbReference>
<evidence type="ECO:0000259" key="12">
    <source>
        <dbReference type="PROSITE" id="PS50004"/>
    </source>
</evidence>
<keyword evidence="11" id="KW-0539">Nucleus</keyword>
<dbReference type="GO" id="GO:0005634">
    <property type="term" value="C:nucleus"/>
    <property type="evidence" value="ECO:0007669"/>
    <property type="project" value="UniProtKB-SubCell"/>
</dbReference>
<accession>A0A7I4KLM6</accession>
<dbReference type="EMBL" id="CAAKNF010000196">
    <property type="protein sequence ID" value="VIO86091.1"/>
    <property type="molecule type" value="Genomic_DNA"/>
</dbReference>
<dbReference type="InterPro" id="IPR000008">
    <property type="entry name" value="C2_dom"/>
</dbReference>
<dbReference type="WBParaSite" id="Bm5736a.1">
    <property type="protein sequence ID" value="Bm5736a.1"/>
    <property type="gene ID" value="WBGene00225997"/>
</dbReference>
<dbReference type="PROSITE" id="PS50004">
    <property type="entry name" value="C2"/>
    <property type="match status" value="2"/>
</dbReference>
<dbReference type="RefSeq" id="XP_042929245.1">
    <property type="nucleotide sequence ID" value="XM_043073311.1"/>
</dbReference>
<dbReference type="GO" id="GO:0005886">
    <property type="term" value="C:plasma membrane"/>
    <property type="evidence" value="ECO:0007669"/>
    <property type="project" value="UniProtKB-SubCell"/>
</dbReference>
<dbReference type="InterPro" id="IPR002035">
    <property type="entry name" value="VWF_A"/>
</dbReference>
<feature type="domain" description="C2" evidence="12">
    <location>
        <begin position="19"/>
        <end position="145"/>
    </location>
</feature>
<dbReference type="Gene3D" id="3.40.50.410">
    <property type="entry name" value="von Willebrand factor, type A domain"/>
    <property type="match status" value="1"/>
</dbReference>
<organism evidence="14">
    <name type="scientific">Brugia malayi</name>
    <name type="common">Filarial nematode worm</name>
    <dbReference type="NCBI Taxonomy" id="6279"/>
    <lineage>
        <taxon>Eukaryota</taxon>
        <taxon>Metazoa</taxon>
        <taxon>Ecdysozoa</taxon>
        <taxon>Nematoda</taxon>
        <taxon>Chromadorea</taxon>
        <taxon>Rhabditida</taxon>
        <taxon>Spirurina</taxon>
        <taxon>Spiruromorpha</taxon>
        <taxon>Filarioidea</taxon>
        <taxon>Onchocercidae</taxon>
        <taxon>Brugia</taxon>
    </lineage>
</organism>
<dbReference type="CTD" id="6095329"/>
<evidence type="ECO:0000256" key="3">
    <source>
        <dbReference type="ARBA" id="ARBA00004496"/>
    </source>
</evidence>
<dbReference type="GO" id="GO:0071277">
    <property type="term" value="P:cellular response to calcium ion"/>
    <property type="evidence" value="ECO:0007669"/>
    <property type="project" value="UniProtKB-ARBA"/>
</dbReference>
<dbReference type="OrthoDB" id="5855668at2759"/>
<dbReference type="Pfam" id="PF07002">
    <property type="entry name" value="Copine"/>
    <property type="match status" value="1"/>
</dbReference>
<reference evidence="14" key="2">
    <citation type="submission" date="2019-04" db="EMBL/GenBank/DDBJ databases">
        <authorList>
            <person name="Howe K."/>
            <person name="Paulini M."/>
            <person name="Williams G."/>
        </authorList>
    </citation>
    <scope>NUCLEOTIDE SEQUENCE [LARGE SCALE GENOMIC DNA]</scope>
    <source>
        <strain evidence="14">FR3</strain>
    </source>
</reference>